<dbReference type="GO" id="GO:0030864">
    <property type="term" value="C:cortical actin cytoskeleton"/>
    <property type="evidence" value="ECO:0007669"/>
    <property type="project" value="TreeGrafter"/>
</dbReference>
<name>A0A422P0L5_9TRYP</name>
<dbReference type="PANTHER" id="PTHR19856:SF0">
    <property type="entry name" value="WD REPEAT-CONTAINING PROTEIN 1"/>
    <property type="match status" value="1"/>
</dbReference>
<dbReference type="AlphaFoldDB" id="A0A422P0L5"/>
<accession>A0A422P0L5</accession>
<dbReference type="GO" id="GO:0030042">
    <property type="term" value="P:actin filament depolymerization"/>
    <property type="evidence" value="ECO:0007669"/>
    <property type="project" value="TreeGrafter"/>
</dbReference>
<feature type="repeat" description="WD" evidence="4">
    <location>
        <begin position="473"/>
        <end position="514"/>
    </location>
</feature>
<dbReference type="OrthoDB" id="2306at2759"/>
<feature type="repeat" description="WD" evidence="4">
    <location>
        <begin position="227"/>
        <end position="268"/>
    </location>
</feature>
<dbReference type="InterPro" id="IPR001680">
    <property type="entry name" value="WD40_rpt"/>
</dbReference>
<dbReference type="RefSeq" id="XP_029226342.1">
    <property type="nucleotide sequence ID" value="XM_029373555.1"/>
</dbReference>
<dbReference type="Pfam" id="PF00400">
    <property type="entry name" value="WD40"/>
    <property type="match status" value="6"/>
</dbReference>
<organism evidence="5 6">
    <name type="scientific">Trypanosoma conorhini</name>
    <dbReference type="NCBI Taxonomy" id="83891"/>
    <lineage>
        <taxon>Eukaryota</taxon>
        <taxon>Discoba</taxon>
        <taxon>Euglenozoa</taxon>
        <taxon>Kinetoplastea</taxon>
        <taxon>Metakinetoplastina</taxon>
        <taxon>Trypanosomatida</taxon>
        <taxon>Trypanosomatidae</taxon>
        <taxon>Trypanosoma</taxon>
    </lineage>
</organism>
<keyword evidence="3" id="KW-0689">Ribosomal protein</keyword>
<dbReference type="SMART" id="SM00320">
    <property type="entry name" value="WD40"/>
    <property type="match status" value="8"/>
</dbReference>
<evidence type="ECO:0000313" key="6">
    <source>
        <dbReference type="Proteomes" id="UP000284403"/>
    </source>
</evidence>
<dbReference type="Gene3D" id="2.130.10.10">
    <property type="entry name" value="YVTN repeat-like/Quinoprotein amine dehydrogenase"/>
    <property type="match status" value="2"/>
</dbReference>
<keyword evidence="3" id="KW-0687">Ribonucleoprotein</keyword>
<sequence>MSLQQLLLQSTLPSAPSTTRAVPTPLSAFGDALAYGSGNRVVVREVREPGAVILGGRHTSPVTAVRISPSGKLVASGDQNGNVLVWARQPDSREVLNTKQLQGPVRDIAWTHDEERVVLVGDGKSHFATVLSLTGNTIGTINGHTQNIVSCDMRGERPYRIVTGGADALVGFYEGVPFKFKCNVQGHKDKVTCVRYSPDMETIATVSRSPEIVLLDGKTAELKGSIATGHTGTIYSVAWSPDGSKLATASADKSVKIFDVATGVMISSCVFGADVMSMQQGVAYTPQGVFSISLGGELALIGEDGKIKGALLGHQGRILLLHLLSNGTIVSVGVDRALMWRNTNNSLSNARKVAIASNVITAAACCGDYLYLVSGADLLRCALPDTEPTLLSREAANVTALAITEDKHAVLLSKNGFVVLDASGRKVAEEKLDKFDGTSAASHGDMVVLGGDALVKGYRVKAGESPEAGVQFAGHHAGVVACVAFAKDGQRVASGDATRNIFVWSPVDGSVLYRDLVFHTLRVTSLAFAPHSSARLLSGSMDASLIVWDLDKRTRKTEDAAHCGGVSAVAWTVDGTLLSGGADFCLRQWNLPT</sequence>
<dbReference type="PROSITE" id="PS00678">
    <property type="entry name" value="WD_REPEATS_1"/>
    <property type="match status" value="1"/>
</dbReference>
<feature type="repeat" description="WD" evidence="4">
    <location>
        <begin position="516"/>
        <end position="558"/>
    </location>
</feature>
<dbReference type="EMBL" id="MKKU01000466">
    <property type="protein sequence ID" value="RNF11214.1"/>
    <property type="molecule type" value="Genomic_DNA"/>
</dbReference>
<dbReference type="InterPro" id="IPR015943">
    <property type="entry name" value="WD40/YVTN_repeat-like_dom_sf"/>
</dbReference>
<evidence type="ECO:0000256" key="4">
    <source>
        <dbReference type="PROSITE-ProRule" id="PRU00221"/>
    </source>
</evidence>
<reference evidence="5 6" key="1">
    <citation type="journal article" date="2018" name="BMC Genomics">
        <title>Genomic comparison of Trypanosoma conorhini and Trypanosoma rangeli to Trypanosoma cruzi strains of high and low virulence.</title>
        <authorList>
            <person name="Bradwell K.R."/>
            <person name="Koparde V.N."/>
            <person name="Matveyev A.V."/>
            <person name="Serrano M.G."/>
            <person name="Alves J.M."/>
            <person name="Parikh H."/>
            <person name="Huang B."/>
            <person name="Lee V."/>
            <person name="Espinosa-Alvarez O."/>
            <person name="Ortiz P.A."/>
            <person name="Costa-Martins A.G."/>
            <person name="Teixeira M.M."/>
            <person name="Buck G.A."/>
        </authorList>
    </citation>
    <scope>NUCLEOTIDE SEQUENCE [LARGE SCALE GENOMIC DNA]</scope>
    <source>
        <strain evidence="5 6">025E</strain>
    </source>
</reference>
<dbReference type="PROSITE" id="PS50082">
    <property type="entry name" value="WD_REPEATS_2"/>
    <property type="match status" value="5"/>
</dbReference>
<dbReference type="CDD" id="cd00200">
    <property type="entry name" value="WD40"/>
    <property type="match status" value="1"/>
</dbReference>
<dbReference type="PANTHER" id="PTHR19856">
    <property type="entry name" value="WD-REPEATCONTAINING PROTEIN WDR1"/>
    <property type="match status" value="1"/>
</dbReference>
<protein>
    <submittedName>
        <fullName evidence="5">WD40 repeat-containing protein</fullName>
    </submittedName>
</protein>
<evidence type="ECO:0000256" key="1">
    <source>
        <dbReference type="ARBA" id="ARBA00022574"/>
    </source>
</evidence>
<dbReference type="GeneID" id="40320291"/>
<keyword evidence="6" id="KW-1185">Reference proteome</keyword>
<proteinExistence type="predicted"/>
<evidence type="ECO:0000256" key="3">
    <source>
        <dbReference type="ARBA" id="ARBA00022980"/>
    </source>
</evidence>
<dbReference type="PROSITE" id="PS50294">
    <property type="entry name" value="WD_REPEATS_REGION"/>
    <property type="match status" value="4"/>
</dbReference>
<keyword evidence="1 4" id="KW-0853">WD repeat</keyword>
<gene>
    <name evidence="5" type="ORF">Tco025E_06680</name>
</gene>
<feature type="repeat" description="WD" evidence="4">
    <location>
        <begin position="559"/>
        <end position="593"/>
    </location>
</feature>
<dbReference type="GO" id="GO:0051015">
    <property type="term" value="F:actin filament binding"/>
    <property type="evidence" value="ECO:0007669"/>
    <property type="project" value="TreeGrafter"/>
</dbReference>
<feature type="repeat" description="WD" evidence="4">
    <location>
        <begin position="55"/>
        <end position="86"/>
    </location>
</feature>
<comment type="caution">
    <text evidence="5">The sequence shown here is derived from an EMBL/GenBank/DDBJ whole genome shotgun (WGS) entry which is preliminary data.</text>
</comment>
<dbReference type="GO" id="GO:0005840">
    <property type="term" value="C:ribosome"/>
    <property type="evidence" value="ECO:0007669"/>
    <property type="project" value="UniProtKB-KW"/>
</dbReference>
<keyword evidence="2" id="KW-0677">Repeat</keyword>
<dbReference type="SUPFAM" id="SSF50978">
    <property type="entry name" value="WD40 repeat-like"/>
    <property type="match status" value="2"/>
</dbReference>
<evidence type="ECO:0000256" key="2">
    <source>
        <dbReference type="ARBA" id="ARBA00022737"/>
    </source>
</evidence>
<dbReference type="Proteomes" id="UP000284403">
    <property type="component" value="Unassembled WGS sequence"/>
</dbReference>
<dbReference type="InterPro" id="IPR019775">
    <property type="entry name" value="WD40_repeat_CS"/>
</dbReference>
<dbReference type="InterPro" id="IPR036322">
    <property type="entry name" value="WD40_repeat_dom_sf"/>
</dbReference>
<evidence type="ECO:0000313" key="5">
    <source>
        <dbReference type="EMBL" id="RNF11214.1"/>
    </source>
</evidence>